<dbReference type="CDD" id="cd00950">
    <property type="entry name" value="DHDPS"/>
    <property type="match status" value="1"/>
</dbReference>
<dbReference type="OrthoDB" id="191315at2759"/>
<dbReference type="AlphaFoldDB" id="D7FWT1"/>
<keyword evidence="8" id="KW-0457">Lysine biosynthesis</keyword>
<dbReference type="GO" id="GO:0008840">
    <property type="term" value="F:4-hydroxy-tetrahydrodipicolinate synthase activity"/>
    <property type="evidence" value="ECO:0007669"/>
    <property type="project" value="UniProtKB-EC"/>
</dbReference>
<dbReference type="UniPathway" id="UPA00034">
    <property type="reaction ID" value="UER00017"/>
</dbReference>
<dbReference type="EMBL" id="FN649760">
    <property type="protein sequence ID" value="CBJ32169.1"/>
    <property type="molecule type" value="Genomic_DNA"/>
</dbReference>
<evidence type="ECO:0000256" key="10">
    <source>
        <dbReference type="ARBA" id="ARBA00023270"/>
    </source>
</evidence>
<evidence type="ECO:0000256" key="4">
    <source>
        <dbReference type="ARBA" id="ARBA00012086"/>
    </source>
</evidence>
<keyword evidence="5" id="KW-0963">Cytoplasm</keyword>
<feature type="signal peptide" evidence="12">
    <location>
        <begin position="1"/>
        <end position="28"/>
    </location>
</feature>
<name>D7FWT1_ECTSI</name>
<evidence type="ECO:0000256" key="8">
    <source>
        <dbReference type="ARBA" id="ARBA00023154"/>
    </source>
</evidence>
<dbReference type="PRINTS" id="PR00146">
    <property type="entry name" value="DHPICSNTHASE"/>
</dbReference>
<dbReference type="PANTHER" id="PTHR12128">
    <property type="entry name" value="DIHYDRODIPICOLINATE SYNTHASE"/>
    <property type="match status" value="1"/>
</dbReference>
<dbReference type="Gene3D" id="3.20.20.70">
    <property type="entry name" value="Aldolase class I"/>
    <property type="match status" value="1"/>
</dbReference>
<keyword evidence="14" id="KW-1185">Reference proteome</keyword>
<sequence length="377" mass="39364">MAVMRAAAVSAWSGAAVVAVLLIHAADAFVVNTAAVGAGSRAGTYPSWAQTRLAGPALRSSSDARRARQGSCNLGMKMEVGPGSYVALVTPMTLDGMIDEEALRGLLRWHVDSGTDGIVALGTTGEASVLSTAERQLVLDITVEEVGGKVPVVAGTSSVNPHVVIEQSEQAAERGADAVLVVTPAYVKPSQQGLVKFYSMVADQGALPVVLYNVPGRTAVDMGTAAIAELAKNPRIVGLKDATGDLSRIGELKAACPEGFLFYSGDDATGMEYCLGGGNGLISVTADVAPQEMSELVQACRSGDREVAESINNKVIQLHSKLFVQGNPVTVKYALARMGRLTDMLRVPLVPMEGQYRDEVDRALESAGLLLPQQSGL</sequence>
<organism evidence="13 14">
    <name type="scientific">Ectocarpus siliculosus</name>
    <name type="common">Brown alga</name>
    <name type="synonym">Conferva siliculosa</name>
    <dbReference type="NCBI Taxonomy" id="2880"/>
    <lineage>
        <taxon>Eukaryota</taxon>
        <taxon>Sar</taxon>
        <taxon>Stramenopiles</taxon>
        <taxon>Ochrophyta</taxon>
        <taxon>PX clade</taxon>
        <taxon>Phaeophyceae</taxon>
        <taxon>Ectocarpales</taxon>
        <taxon>Ectocarpaceae</taxon>
        <taxon>Ectocarpus</taxon>
    </lineage>
</organism>
<keyword evidence="12" id="KW-0732">Signal</keyword>
<evidence type="ECO:0000256" key="5">
    <source>
        <dbReference type="ARBA" id="ARBA00022490"/>
    </source>
</evidence>
<evidence type="ECO:0000256" key="11">
    <source>
        <dbReference type="ARBA" id="ARBA00047836"/>
    </source>
</evidence>
<dbReference type="Proteomes" id="UP000002630">
    <property type="component" value="Unassembled WGS sequence"/>
</dbReference>
<evidence type="ECO:0000256" key="2">
    <source>
        <dbReference type="ARBA" id="ARBA00005120"/>
    </source>
</evidence>
<comment type="catalytic activity">
    <reaction evidence="11">
        <text>L-aspartate 4-semialdehyde + pyruvate = (2S,4S)-4-hydroxy-2,3,4,5-tetrahydrodipicolinate + H2O + H(+)</text>
        <dbReference type="Rhea" id="RHEA:34171"/>
        <dbReference type="ChEBI" id="CHEBI:15361"/>
        <dbReference type="ChEBI" id="CHEBI:15377"/>
        <dbReference type="ChEBI" id="CHEBI:15378"/>
        <dbReference type="ChEBI" id="CHEBI:67139"/>
        <dbReference type="ChEBI" id="CHEBI:537519"/>
        <dbReference type="EC" id="4.3.3.7"/>
    </reaction>
</comment>
<evidence type="ECO:0000256" key="1">
    <source>
        <dbReference type="ARBA" id="ARBA00003294"/>
    </source>
</evidence>
<dbReference type="STRING" id="2880.D7FWT1"/>
<dbReference type="SMART" id="SM01130">
    <property type="entry name" value="DHDPS"/>
    <property type="match status" value="1"/>
</dbReference>
<keyword evidence="6" id="KW-0028">Amino-acid biosynthesis</keyword>
<keyword evidence="10" id="KW-0704">Schiff base</keyword>
<proteinExistence type="inferred from homology"/>
<comment type="pathway">
    <text evidence="2">Amino-acid biosynthesis; L-lysine biosynthesis via DAP pathway; (S)-tetrahydrodipicolinate from L-aspartate: step 3/4.</text>
</comment>
<dbReference type="InterPro" id="IPR020624">
    <property type="entry name" value="Schiff_base-form_aldolases_CS"/>
</dbReference>
<protein>
    <recommendedName>
        <fullName evidence="4">4-hydroxy-tetrahydrodipicolinate synthase</fullName>
        <ecNumber evidence="4">4.3.3.7</ecNumber>
    </recommendedName>
</protein>
<comment type="function">
    <text evidence="1">Catalyzes the condensation of (S)-aspartate-beta-semialdehyde [(S)-ASA] and pyruvate to 4-hydroxy-tetrahydrodipicolinate (HTPA).</text>
</comment>
<dbReference type="InterPro" id="IPR020625">
    <property type="entry name" value="Schiff_base-form_aldolases_AS"/>
</dbReference>
<evidence type="ECO:0000256" key="3">
    <source>
        <dbReference type="ARBA" id="ARBA00007592"/>
    </source>
</evidence>
<evidence type="ECO:0000313" key="13">
    <source>
        <dbReference type="EMBL" id="CBJ32169.1"/>
    </source>
</evidence>
<dbReference type="GO" id="GO:0019877">
    <property type="term" value="P:diaminopimelate biosynthetic process"/>
    <property type="evidence" value="ECO:0007669"/>
    <property type="project" value="UniProtKB-KW"/>
</dbReference>
<dbReference type="HAMAP" id="MF_00418">
    <property type="entry name" value="DapA"/>
    <property type="match status" value="1"/>
</dbReference>
<dbReference type="Pfam" id="PF00701">
    <property type="entry name" value="DHDPS"/>
    <property type="match status" value="1"/>
</dbReference>
<dbReference type="InterPro" id="IPR013785">
    <property type="entry name" value="Aldolase_TIM"/>
</dbReference>
<dbReference type="PROSITE" id="PS00665">
    <property type="entry name" value="DHDPS_1"/>
    <property type="match status" value="1"/>
</dbReference>
<comment type="similarity">
    <text evidence="3">Belongs to the DapA family.</text>
</comment>
<dbReference type="EC" id="4.3.3.7" evidence="4"/>
<dbReference type="SUPFAM" id="SSF51569">
    <property type="entry name" value="Aldolase"/>
    <property type="match status" value="1"/>
</dbReference>
<dbReference type="GO" id="GO:0009089">
    <property type="term" value="P:lysine biosynthetic process via diaminopimelate"/>
    <property type="evidence" value="ECO:0007669"/>
    <property type="project" value="UniProtKB-UniPathway"/>
</dbReference>
<accession>D7FWT1</accession>
<dbReference type="InterPro" id="IPR005263">
    <property type="entry name" value="DapA"/>
</dbReference>
<evidence type="ECO:0000256" key="9">
    <source>
        <dbReference type="ARBA" id="ARBA00023239"/>
    </source>
</evidence>
<evidence type="ECO:0000313" key="14">
    <source>
        <dbReference type="Proteomes" id="UP000002630"/>
    </source>
</evidence>
<evidence type="ECO:0000256" key="12">
    <source>
        <dbReference type="SAM" id="SignalP"/>
    </source>
</evidence>
<dbReference type="InParanoid" id="D7FWT1"/>
<gene>
    <name evidence="13" type="ORF">Esi_0312_0024</name>
</gene>
<dbReference type="PROSITE" id="PS00666">
    <property type="entry name" value="DHDPS_2"/>
    <property type="match status" value="1"/>
</dbReference>
<dbReference type="NCBIfam" id="TIGR00674">
    <property type="entry name" value="dapA"/>
    <property type="match status" value="1"/>
</dbReference>
<dbReference type="InterPro" id="IPR002220">
    <property type="entry name" value="DapA-like"/>
</dbReference>
<keyword evidence="9 13" id="KW-0456">Lyase</keyword>
<keyword evidence="7" id="KW-0220">Diaminopimelate biosynthesis</keyword>
<dbReference type="PANTHER" id="PTHR12128:SF66">
    <property type="entry name" value="4-HYDROXY-2-OXOGLUTARATE ALDOLASE, MITOCHONDRIAL"/>
    <property type="match status" value="1"/>
</dbReference>
<evidence type="ECO:0000256" key="6">
    <source>
        <dbReference type="ARBA" id="ARBA00022605"/>
    </source>
</evidence>
<reference evidence="13 14" key="1">
    <citation type="journal article" date="2010" name="Nature">
        <title>The Ectocarpus genome and the independent evolution of multicellularity in brown algae.</title>
        <authorList>
            <person name="Cock J.M."/>
            <person name="Sterck L."/>
            <person name="Rouze P."/>
            <person name="Scornet D."/>
            <person name="Allen A.E."/>
            <person name="Amoutzias G."/>
            <person name="Anthouard V."/>
            <person name="Artiguenave F."/>
            <person name="Aury J.M."/>
            <person name="Badger J.H."/>
            <person name="Beszteri B."/>
            <person name="Billiau K."/>
            <person name="Bonnet E."/>
            <person name="Bothwell J.H."/>
            <person name="Bowler C."/>
            <person name="Boyen C."/>
            <person name="Brownlee C."/>
            <person name="Carrano C.J."/>
            <person name="Charrier B."/>
            <person name="Cho G.Y."/>
            <person name="Coelho S.M."/>
            <person name="Collen J."/>
            <person name="Corre E."/>
            <person name="Da Silva C."/>
            <person name="Delage L."/>
            <person name="Delaroque N."/>
            <person name="Dittami S.M."/>
            <person name="Doulbeau S."/>
            <person name="Elias M."/>
            <person name="Farnham G."/>
            <person name="Gachon C.M."/>
            <person name="Gschloessl B."/>
            <person name="Heesch S."/>
            <person name="Jabbari K."/>
            <person name="Jubin C."/>
            <person name="Kawai H."/>
            <person name="Kimura K."/>
            <person name="Kloareg B."/>
            <person name="Kupper F.C."/>
            <person name="Lang D."/>
            <person name="Le Bail A."/>
            <person name="Leblanc C."/>
            <person name="Lerouge P."/>
            <person name="Lohr M."/>
            <person name="Lopez P.J."/>
            <person name="Martens C."/>
            <person name="Maumus F."/>
            <person name="Michel G."/>
            <person name="Miranda-Saavedra D."/>
            <person name="Morales J."/>
            <person name="Moreau H."/>
            <person name="Motomura T."/>
            <person name="Nagasato C."/>
            <person name="Napoli C.A."/>
            <person name="Nelson D.R."/>
            <person name="Nyvall-Collen P."/>
            <person name="Peters A.F."/>
            <person name="Pommier C."/>
            <person name="Potin P."/>
            <person name="Poulain J."/>
            <person name="Quesneville H."/>
            <person name="Read B."/>
            <person name="Rensing S.A."/>
            <person name="Ritter A."/>
            <person name="Rousvoal S."/>
            <person name="Samanta M."/>
            <person name="Samson G."/>
            <person name="Schroeder D.C."/>
            <person name="Segurens B."/>
            <person name="Strittmatter M."/>
            <person name="Tonon T."/>
            <person name="Tregear J.W."/>
            <person name="Valentin K."/>
            <person name="von Dassow P."/>
            <person name="Yamagishi T."/>
            <person name="Van de Peer Y."/>
            <person name="Wincker P."/>
        </authorList>
    </citation>
    <scope>NUCLEOTIDE SEQUENCE [LARGE SCALE GENOMIC DNA]</scope>
    <source>
        <strain evidence="14">Ec32 / CCAP1310/4</strain>
    </source>
</reference>
<evidence type="ECO:0000256" key="7">
    <source>
        <dbReference type="ARBA" id="ARBA00022915"/>
    </source>
</evidence>
<feature type="chain" id="PRO_5003096003" description="4-hydroxy-tetrahydrodipicolinate synthase" evidence="12">
    <location>
        <begin position="29"/>
        <end position="377"/>
    </location>
</feature>
<dbReference type="eggNOG" id="ENOG502QQ8M">
    <property type="taxonomic scope" value="Eukaryota"/>
</dbReference>